<dbReference type="EMBL" id="CP029255">
    <property type="protein sequence ID" value="AWK06179.1"/>
    <property type="molecule type" value="Genomic_DNA"/>
</dbReference>
<keyword evidence="1" id="KW-0472">Membrane</keyword>
<feature type="transmembrane region" description="Helical" evidence="1">
    <location>
        <begin position="118"/>
        <end position="143"/>
    </location>
</feature>
<feature type="transmembrane region" description="Helical" evidence="1">
    <location>
        <begin position="45"/>
        <end position="67"/>
    </location>
</feature>
<dbReference type="GO" id="GO:0140359">
    <property type="term" value="F:ABC-type transporter activity"/>
    <property type="evidence" value="ECO:0007669"/>
    <property type="project" value="InterPro"/>
</dbReference>
<feature type="transmembrane region" description="Helical" evidence="1">
    <location>
        <begin position="155"/>
        <end position="177"/>
    </location>
</feature>
<dbReference type="KEGG" id="fcr:HYN56_18880"/>
<feature type="transmembrane region" description="Helical" evidence="1">
    <location>
        <begin position="87"/>
        <end position="112"/>
    </location>
</feature>
<accession>A0A2S1YQ31</accession>
<evidence type="ECO:0000256" key="1">
    <source>
        <dbReference type="SAM" id="Phobius"/>
    </source>
</evidence>
<dbReference type="RefSeq" id="WP_109193596.1">
    <property type="nucleotide sequence ID" value="NZ_CP029255.1"/>
</dbReference>
<feature type="transmembrane region" description="Helical" evidence="1">
    <location>
        <begin position="221"/>
        <end position="245"/>
    </location>
</feature>
<proteinExistence type="predicted"/>
<protein>
    <submittedName>
        <fullName evidence="2">ABC transporter permease</fullName>
    </submittedName>
</protein>
<keyword evidence="1" id="KW-0812">Transmembrane</keyword>
<evidence type="ECO:0000313" key="2">
    <source>
        <dbReference type="EMBL" id="AWK06179.1"/>
    </source>
</evidence>
<name>A0A2S1YQ31_9FLAO</name>
<dbReference type="OrthoDB" id="1068411at2"/>
<keyword evidence="1" id="KW-1133">Transmembrane helix</keyword>
<gene>
    <name evidence="2" type="ORF">HYN56_18880</name>
</gene>
<dbReference type="Pfam" id="PF12679">
    <property type="entry name" value="ABC2_membrane_2"/>
    <property type="match status" value="1"/>
</dbReference>
<feature type="transmembrane region" description="Helical" evidence="1">
    <location>
        <begin position="12"/>
        <end position="33"/>
    </location>
</feature>
<organism evidence="2 3">
    <name type="scientific">Flavobacterium crocinum</name>
    <dbReference type="NCBI Taxonomy" id="2183896"/>
    <lineage>
        <taxon>Bacteria</taxon>
        <taxon>Pseudomonadati</taxon>
        <taxon>Bacteroidota</taxon>
        <taxon>Flavobacteriia</taxon>
        <taxon>Flavobacteriales</taxon>
        <taxon>Flavobacteriaceae</taxon>
        <taxon>Flavobacterium</taxon>
    </lineage>
</organism>
<sequence length="255" mass="28318">MNRIIKIVLLDILKNKIVVSYALILALLSWGSFMLEDNTAKGLLTILNVILFTVPLVSILFSTIYIYNSSEFIELLLSQPIKRKKIWISLFTGLSIAMLLAFFLGAGIPLLVNAPGMAGLMMVLSGSLISVVFVSLAFLSCILTRDKAMGIGLAILFWMYFAILFDALVLFLLFQFAEYPIEEAMVGITASSPIDLARIQILLHLDQSAMMGYTGAIFKDFFGTTIGLVISFLLLVLWIAVPFLISVRKFDRKDL</sequence>
<evidence type="ECO:0000313" key="3">
    <source>
        <dbReference type="Proteomes" id="UP000245250"/>
    </source>
</evidence>
<keyword evidence="3" id="KW-1185">Reference proteome</keyword>
<dbReference type="GO" id="GO:0005886">
    <property type="term" value="C:plasma membrane"/>
    <property type="evidence" value="ECO:0007669"/>
    <property type="project" value="UniProtKB-SubCell"/>
</dbReference>
<reference evidence="2 3" key="1">
    <citation type="submission" date="2018-05" db="EMBL/GenBank/DDBJ databases">
        <title>Genome sequencing of Flavobacterium sp. HYN0056.</title>
        <authorList>
            <person name="Yi H."/>
            <person name="Baek C."/>
        </authorList>
    </citation>
    <scope>NUCLEOTIDE SEQUENCE [LARGE SCALE GENOMIC DNA]</scope>
    <source>
        <strain evidence="2 3">HYN0056</strain>
    </source>
</reference>
<dbReference type="AlphaFoldDB" id="A0A2S1YQ31"/>
<dbReference type="Proteomes" id="UP000245250">
    <property type="component" value="Chromosome"/>
</dbReference>